<reference evidence="8 9" key="1">
    <citation type="submission" date="2017-09" db="EMBL/GenBank/DDBJ databases">
        <title>WGS assembly of Aquilegia coerulea Goldsmith.</title>
        <authorList>
            <person name="Hodges S."/>
            <person name="Kramer E."/>
            <person name="Nordborg M."/>
            <person name="Tomkins J."/>
            <person name="Borevitz J."/>
            <person name="Derieg N."/>
            <person name="Yan J."/>
            <person name="Mihaltcheva S."/>
            <person name="Hayes R.D."/>
            <person name="Rokhsar D."/>
        </authorList>
    </citation>
    <scope>NUCLEOTIDE SEQUENCE [LARGE SCALE GENOMIC DNA]</scope>
    <source>
        <strain evidence="9">cv. Goldsmith</strain>
    </source>
</reference>
<comment type="cofactor">
    <cofactor evidence="1 6">
        <name>heme</name>
        <dbReference type="ChEBI" id="CHEBI:30413"/>
    </cofactor>
</comment>
<evidence type="ECO:0000256" key="1">
    <source>
        <dbReference type="ARBA" id="ARBA00001971"/>
    </source>
</evidence>
<evidence type="ECO:0000256" key="3">
    <source>
        <dbReference type="ARBA" id="ARBA00022723"/>
    </source>
</evidence>
<dbReference type="PRINTS" id="PR00465">
    <property type="entry name" value="EP450IV"/>
</dbReference>
<evidence type="ECO:0000256" key="5">
    <source>
        <dbReference type="ARBA" id="ARBA00023004"/>
    </source>
</evidence>
<dbReference type="InParanoid" id="A0A2G5D4M1"/>
<dbReference type="PROSITE" id="PS00086">
    <property type="entry name" value="CYTOCHROME_P450"/>
    <property type="match status" value="1"/>
</dbReference>
<proteinExistence type="inferred from homology"/>
<accession>A0A2G5D4M1</accession>
<dbReference type="PANTHER" id="PTHR24286">
    <property type="entry name" value="CYTOCHROME P450 26"/>
    <property type="match status" value="1"/>
</dbReference>
<dbReference type="GO" id="GO:0044550">
    <property type="term" value="P:secondary metabolite biosynthetic process"/>
    <property type="evidence" value="ECO:0007669"/>
    <property type="project" value="UniProtKB-ARBA"/>
</dbReference>
<feature type="non-terminal residue" evidence="8">
    <location>
        <position position="1"/>
    </location>
</feature>
<protein>
    <recommendedName>
        <fullName evidence="10">Cytochrome P450</fullName>
    </recommendedName>
</protein>
<evidence type="ECO:0000256" key="2">
    <source>
        <dbReference type="ARBA" id="ARBA00010617"/>
    </source>
</evidence>
<keyword evidence="4 7" id="KW-0560">Oxidoreductase</keyword>
<dbReference type="GO" id="GO:0016125">
    <property type="term" value="P:sterol metabolic process"/>
    <property type="evidence" value="ECO:0007669"/>
    <property type="project" value="TreeGrafter"/>
</dbReference>
<dbReference type="InterPro" id="IPR036396">
    <property type="entry name" value="Cyt_P450_sf"/>
</dbReference>
<keyword evidence="7" id="KW-0503">Monooxygenase</keyword>
<dbReference type="InterPro" id="IPR017972">
    <property type="entry name" value="Cyt_P450_CS"/>
</dbReference>
<gene>
    <name evidence="8" type="ORF">AQUCO_02800283v1</name>
</gene>
<dbReference type="PANTHER" id="PTHR24286:SF256">
    <property type="entry name" value="CYTOCHROME P450 FAMILY PROTEIN"/>
    <property type="match status" value="1"/>
</dbReference>
<evidence type="ECO:0000313" key="8">
    <source>
        <dbReference type="EMBL" id="PIA38461.1"/>
    </source>
</evidence>
<evidence type="ECO:0000256" key="6">
    <source>
        <dbReference type="PIRSR" id="PIRSR602403-1"/>
    </source>
</evidence>
<dbReference type="GO" id="GO:0004497">
    <property type="term" value="F:monooxygenase activity"/>
    <property type="evidence" value="ECO:0007669"/>
    <property type="project" value="UniProtKB-KW"/>
</dbReference>
<dbReference type="GO" id="GO:0005506">
    <property type="term" value="F:iron ion binding"/>
    <property type="evidence" value="ECO:0007669"/>
    <property type="project" value="InterPro"/>
</dbReference>
<evidence type="ECO:0000256" key="4">
    <source>
        <dbReference type="ARBA" id="ARBA00023002"/>
    </source>
</evidence>
<keyword evidence="9" id="KW-1185">Reference proteome</keyword>
<dbReference type="SUPFAM" id="SSF48264">
    <property type="entry name" value="Cytochrome P450"/>
    <property type="match status" value="1"/>
</dbReference>
<dbReference type="Proteomes" id="UP000230069">
    <property type="component" value="Unassembled WGS sequence"/>
</dbReference>
<dbReference type="CDD" id="cd11043">
    <property type="entry name" value="CYP90-like"/>
    <property type="match status" value="1"/>
</dbReference>
<dbReference type="AlphaFoldDB" id="A0A2G5D4M1"/>
<dbReference type="GO" id="GO:0016705">
    <property type="term" value="F:oxidoreductase activity, acting on paired donors, with incorporation or reduction of molecular oxygen"/>
    <property type="evidence" value="ECO:0007669"/>
    <property type="project" value="InterPro"/>
</dbReference>
<organism evidence="8 9">
    <name type="scientific">Aquilegia coerulea</name>
    <name type="common">Rocky mountain columbine</name>
    <dbReference type="NCBI Taxonomy" id="218851"/>
    <lineage>
        <taxon>Eukaryota</taxon>
        <taxon>Viridiplantae</taxon>
        <taxon>Streptophyta</taxon>
        <taxon>Embryophyta</taxon>
        <taxon>Tracheophyta</taxon>
        <taxon>Spermatophyta</taxon>
        <taxon>Magnoliopsida</taxon>
        <taxon>Ranunculales</taxon>
        <taxon>Ranunculaceae</taxon>
        <taxon>Thalictroideae</taxon>
        <taxon>Aquilegia</taxon>
    </lineage>
</organism>
<keyword evidence="3 6" id="KW-0479">Metal-binding</keyword>
<dbReference type="OrthoDB" id="3945418at2759"/>
<dbReference type="STRING" id="218851.A0A2G5D4M1"/>
<comment type="similarity">
    <text evidence="2 7">Belongs to the cytochrome P450 family.</text>
</comment>
<dbReference type="Pfam" id="PF00067">
    <property type="entry name" value="p450"/>
    <property type="match status" value="1"/>
</dbReference>
<dbReference type="EMBL" id="KZ305045">
    <property type="protein sequence ID" value="PIA38461.1"/>
    <property type="molecule type" value="Genomic_DNA"/>
</dbReference>
<keyword evidence="5 6" id="KW-0408">Iron</keyword>
<dbReference type="GO" id="GO:0020037">
    <property type="term" value="F:heme binding"/>
    <property type="evidence" value="ECO:0007669"/>
    <property type="project" value="InterPro"/>
</dbReference>
<evidence type="ECO:0000313" key="9">
    <source>
        <dbReference type="Proteomes" id="UP000230069"/>
    </source>
</evidence>
<sequence length="440" mass="49769">GKNLPSGYVGLPIIGESISFLRSVKQDQGDEWILERISKYGPIFKTSILGSPTLVITGQAGNKFVFGSDYDILATKQPKTISAIGGKLQLSNLSKNRYLLIKAAMVSFLKPETLQHRVKDIDDVVMTNLLRETKGKETIKAVDLMKLITFDISCTILFGIFDEPIKEGAILDLKIAFKAYWSIPLNFPGTTFKKGLNARARIIQTVLPIIKKKREDLKNGIITPKSDVIACLLAIGNENEEPISEMEIIDNFITLMIVSHDTSAILASLMVWKLARDKKLYSNIREEQMAILSERQAGEETLSWSEIQKMKYTWRIAQEMMRIVPPAFGSFREVVKDTNFGGYDIPKGWQVFWVSCGTHMSKEIFEDPANFDPSRFESSSKPIRPYTYIPFGAGAHMCIGNEFARVETLVIIHHFVTKFDWSQINPDEIITRQPMPYPSW</sequence>
<evidence type="ECO:0008006" key="10">
    <source>
        <dbReference type="Google" id="ProtNLM"/>
    </source>
</evidence>
<dbReference type="InterPro" id="IPR001128">
    <property type="entry name" value="Cyt_P450"/>
</dbReference>
<evidence type="ECO:0000256" key="7">
    <source>
        <dbReference type="RuleBase" id="RU000461"/>
    </source>
</evidence>
<keyword evidence="6 7" id="KW-0349">Heme</keyword>
<name>A0A2G5D4M1_AQUCA</name>
<dbReference type="FunFam" id="1.10.630.10:FF:000022">
    <property type="entry name" value="Taxadiene 5-alpha hydroxylase"/>
    <property type="match status" value="1"/>
</dbReference>
<dbReference type="InterPro" id="IPR002403">
    <property type="entry name" value="Cyt_P450_E_grp-IV"/>
</dbReference>
<feature type="binding site" description="axial binding residue" evidence="6">
    <location>
        <position position="398"/>
    </location>
    <ligand>
        <name>heme</name>
        <dbReference type="ChEBI" id="CHEBI:30413"/>
    </ligand>
    <ligandPart>
        <name>Fe</name>
        <dbReference type="ChEBI" id="CHEBI:18248"/>
    </ligandPart>
</feature>
<dbReference type="Gene3D" id="1.10.630.10">
    <property type="entry name" value="Cytochrome P450"/>
    <property type="match status" value="1"/>
</dbReference>